<accession>A0A009RSD8</accession>
<evidence type="ECO:0000313" key="1">
    <source>
        <dbReference type="EMBL" id="EXC43574.1"/>
    </source>
</evidence>
<name>A0A009RSD8_ACIBA</name>
<feature type="non-terminal residue" evidence="1">
    <location>
        <position position="31"/>
    </location>
</feature>
<evidence type="ECO:0000313" key="2">
    <source>
        <dbReference type="Proteomes" id="UP000020735"/>
    </source>
</evidence>
<proteinExistence type="predicted"/>
<dbReference type="Proteomes" id="UP000020735">
    <property type="component" value="Unassembled WGS sequence"/>
</dbReference>
<protein>
    <submittedName>
        <fullName evidence="1">Uncharacterized protein</fullName>
    </submittedName>
</protein>
<dbReference type="AlphaFoldDB" id="A0A009RSD8"/>
<comment type="caution">
    <text evidence="1">The sequence shown here is derived from an EMBL/GenBank/DDBJ whole genome shotgun (WGS) entry which is preliminary data.</text>
</comment>
<dbReference type="EMBL" id="JEXJ01000173">
    <property type="protein sequence ID" value="EXC43574.1"/>
    <property type="molecule type" value="Genomic_DNA"/>
</dbReference>
<organism evidence="1 2">
    <name type="scientific">Acinetobacter baumannii 99063</name>
    <dbReference type="NCBI Taxonomy" id="1310630"/>
    <lineage>
        <taxon>Bacteria</taxon>
        <taxon>Pseudomonadati</taxon>
        <taxon>Pseudomonadota</taxon>
        <taxon>Gammaproteobacteria</taxon>
        <taxon>Moraxellales</taxon>
        <taxon>Moraxellaceae</taxon>
        <taxon>Acinetobacter</taxon>
        <taxon>Acinetobacter calcoaceticus/baumannii complex</taxon>
    </lineage>
</organism>
<sequence length="31" mass="3687">MVPRGTLNWFYSSEIKKAGLLLLFYHYITPK</sequence>
<reference evidence="1 2" key="1">
    <citation type="submission" date="2014-02" db="EMBL/GenBank/DDBJ databases">
        <title>Comparative genomics and transcriptomics to identify genetic mechanisms underlying the emergence of carbapenem resistant Acinetobacter baumannii (CRAb).</title>
        <authorList>
            <person name="Harris A.D."/>
            <person name="Johnson K.J."/>
            <person name="George J."/>
            <person name="Shefchek K."/>
            <person name="Daugherty S.C."/>
            <person name="Parankush S."/>
            <person name="Sadzewicz L."/>
            <person name="Tallon L."/>
            <person name="Sengamalay N."/>
            <person name="Hazen T.H."/>
            <person name="Rasko D.A."/>
        </authorList>
    </citation>
    <scope>NUCLEOTIDE SEQUENCE [LARGE SCALE GENOMIC DNA]</scope>
    <source>
        <strain evidence="1 2">99063</strain>
    </source>
</reference>
<gene>
    <name evidence="1" type="ORF">J529_4106</name>
</gene>